<proteinExistence type="predicted"/>
<evidence type="ECO:0000256" key="1">
    <source>
        <dbReference type="SAM" id="Phobius"/>
    </source>
</evidence>
<dbReference type="PANTHER" id="PTHR21310:SF37">
    <property type="entry name" value="AMINOGLYCOSIDE PHOSPHOTRANSFERASE DOMAIN-CONTAINING PROTEIN"/>
    <property type="match status" value="1"/>
</dbReference>
<evidence type="ECO:0000313" key="2">
    <source>
        <dbReference type="EMBL" id="TQB75482.1"/>
    </source>
</evidence>
<sequence>MAPKSRRLLRREITYSQARDEEVNILRRLDYWPEKNKFINRVFRHQNWIQATVAHHLNVSAQDCDVSLKDSLYGSFNLCIPVTVKKWKGKRQSGNRLMFRLPLPYRVGDAFRPGNGDEKVRCEAGTYAWLEENCPDVPIPRFYGFGVSTGETFTRIENLSVFVRWYQYLRHWILSLLGYSLPSFYVRRRRPPKRKSKGHNPFRTAYMLIEYIEETRGRMLSETWLKGQQATDPVLRANLFRSISQILLSISRIPLPRIGSFVIDNGGYLRLTNRPLTIELQELENEEIPTDISRDYTYSTVDSYAMDMLGIHNNRIRYQPNAINHVADGAYQIGVLTGMRTVMPTLFKRELRRGPFVFTFTDMHRSNIFVDDKWHITCLVDLEWACSRPIEMLQPPEWLTDKAVDILAKESDEYNKLRVEFMRILAAEEEACGKRQCRWDVLGDGTKLSTLMENGWELGTFWYCLALASPTSVFAIFDKQIRHRYRVHEPRQQQQQPMEGDDEEEDLFDRVMPWYWSQDSRYVLKQKLSDKRDYDRRLKEAFGIEPDKLAITWER</sequence>
<dbReference type="AlphaFoldDB" id="A0A507R3U6"/>
<comment type="caution">
    <text evidence="2">The sequence shown here is derived from an EMBL/GenBank/DDBJ whole genome shotgun (WGS) entry which is preliminary data.</text>
</comment>
<evidence type="ECO:0008006" key="4">
    <source>
        <dbReference type="Google" id="ProtNLM"/>
    </source>
</evidence>
<reference evidence="2 3" key="1">
    <citation type="submission" date="2019-06" db="EMBL/GenBank/DDBJ databases">
        <title>Wine fermentation using esterase from Monascus purpureus.</title>
        <authorList>
            <person name="Geng C."/>
            <person name="Zhang Y."/>
        </authorList>
    </citation>
    <scope>NUCLEOTIDE SEQUENCE [LARGE SCALE GENOMIC DNA]</scope>
    <source>
        <strain evidence="2">HQ1</strain>
    </source>
</reference>
<keyword evidence="1" id="KW-1133">Transmembrane helix</keyword>
<dbReference type="PANTHER" id="PTHR21310">
    <property type="entry name" value="AMINOGLYCOSIDE PHOSPHOTRANSFERASE-RELATED-RELATED"/>
    <property type="match status" value="1"/>
</dbReference>
<accession>A0A507R3U6</accession>
<dbReference type="EMBL" id="VIFY01000019">
    <property type="protein sequence ID" value="TQB75482.1"/>
    <property type="molecule type" value="Genomic_DNA"/>
</dbReference>
<dbReference type="InterPro" id="IPR011009">
    <property type="entry name" value="Kinase-like_dom_sf"/>
</dbReference>
<dbReference type="SUPFAM" id="SSF56112">
    <property type="entry name" value="Protein kinase-like (PK-like)"/>
    <property type="match status" value="1"/>
</dbReference>
<keyword evidence="3" id="KW-1185">Reference proteome</keyword>
<keyword evidence="1" id="KW-0472">Membrane</keyword>
<gene>
    <name evidence="2" type="ORF">MPDQ_002775</name>
</gene>
<dbReference type="STRING" id="5098.A0A507R3U6"/>
<evidence type="ECO:0000313" key="3">
    <source>
        <dbReference type="Proteomes" id="UP000319663"/>
    </source>
</evidence>
<keyword evidence="1" id="KW-0812">Transmembrane</keyword>
<organism evidence="2 3">
    <name type="scientific">Monascus purpureus</name>
    <name type="common">Red mold</name>
    <name type="synonym">Monascus anka</name>
    <dbReference type="NCBI Taxonomy" id="5098"/>
    <lineage>
        <taxon>Eukaryota</taxon>
        <taxon>Fungi</taxon>
        <taxon>Dikarya</taxon>
        <taxon>Ascomycota</taxon>
        <taxon>Pezizomycotina</taxon>
        <taxon>Eurotiomycetes</taxon>
        <taxon>Eurotiomycetidae</taxon>
        <taxon>Eurotiales</taxon>
        <taxon>Aspergillaceae</taxon>
        <taxon>Monascus</taxon>
    </lineage>
</organism>
<dbReference type="Proteomes" id="UP000319663">
    <property type="component" value="Unassembled WGS sequence"/>
</dbReference>
<name>A0A507R3U6_MONPU</name>
<protein>
    <recommendedName>
        <fullName evidence="4">Aminoglycoside phosphotransferase domain-containing protein</fullName>
    </recommendedName>
</protein>
<dbReference type="OrthoDB" id="3645574at2759"/>
<dbReference type="InterPro" id="IPR051678">
    <property type="entry name" value="AGP_Transferase"/>
</dbReference>
<feature type="transmembrane region" description="Helical" evidence="1">
    <location>
        <begin position="460"/>
        <end position="477"/>
    </location>
</feature>